<dbReference type="Proteomes" id="UP000219331">
    <property type="component" value="Unassembled WGS sequence"/>
</dbReference>
<evidence type="ECO:0000313" key="2">
    <source>
        <dbReference type="Proteomes" id="UP000219331"/>
    </source>
</evidence>
<keyword evidence="2" id="KW-1185">Reference proteome</keyword>
<reference evidence="1 2" key="1">
    <citation type="submission" date="2017-08" db="EMBL/GenBank/DDBJ databases">
        <authorList>
            <person name="de Groot N.N."/>
        </authorList>
    </citation>
    <scope>NUCLEOTIDE SEQUENCE [LARGE SCALE GENOMIC DNA]</scope>
    <source>
        <strain evidence="1 2">USBA 352</strain>
    </source>
</reference>
<accession>A0A285SKN7</accession>
<dbReference type="AlphaFoldDB" id="A0A285SKN7"/>
<sequence length="87" mass="9662">MSRLEPFELEGRLNGLRDTLEIVLVHLMRQAGAEDLRRDLEARLNLADQQEDPGAVPQDAFAVEAAAAREIKLVLERVDAALDARKA</sequence>
<evidence type="ECO:0000313" key="1">
    <source>
        <dbReference type="EMBL" id="SOC06713.1"/>
    </source>
</evidence>
<dbReference type="RefSeq" id="WP_067219509.1">
    <property type="nucleotide sequence ID" value="NZ_MBQE01000002.1"/>
</dbReference>
<name>A0A285SKN7_9HYPH</name>
<protein>
    <submittedName>
        <fullName evidence="1">Uncharacterized protein</fullName>
    </submittedName>
</protein>
<gene>
    <name evidence="1" type="ORF">SAMN05421512_105174</name>
</gene>
<dbReference type="OrthoDB" id="8082805at2"/>
<proteinExistence type="predicted"/>
<dbReference type="EMBL" id="OBML01000005">
    <property type="protein sequence ID" value="SOC06713.1"/>
    <property type="molecule type" value="Genomic_DNA"/>
</dbReference>
<organism evidence="1 2">
    <name type="scientific">Stappia indica</name>
    <dbReference type="NCBI Taxonomy" id="538381"/>
    <lineage>
        <taxon>Bacteria</taxon>
        <taxon>Pseudomonadati</taxon>
        <taxon>Pseudomonadota</taxon>
        <taxon>Alphaproteobacteria</taxon>
        <taxon>Hyphomicrobiales</taxon>
        <taxon>Stappiaceae</taxon>
        <taxon>Stappia</taxon>
    </lineage>
</organism>